<organism evidence="1 2">
    <name type="scientific">Trichoderma longibrachiatum ATCC 18648</name>
    <dbReference type="NCBI Taxonomy" id="983965"/>
    <lineage>
        <taxon>Eukaryota</taxon>
        <taxon>Fungi</taxon>
        <taxon>Dikarya</taxon>
        <taxon>Ascomycota</taxon>
        <taxon>Pezizomycotina</taxon>
        <taxon>Sordariomycetes</taxon>
        <taxon>Hypocreomycetidae</taxon>
        <taxon>Hypocreales</taxon>
        <taxon>Hypocreaceae</taxon>
        <taxon>Trichoderma</taxon>
    </lineage>
</organism>
<reference evidence="1 2" key="1">
    <citation type="submission" date="2016-07" db="EMBL/GenBank/DDBJ databases">
        <title>Multiple horizontal gene transfer events from other fungi enriched the ability of initially mycotrophic Trichoderma (Ascomycota) to feed on dead plant biomass.</title>
        <authorList>
            <consortium name="DOE Joint Genome Institute"/>
            <person name="Aerts A."/>
            <person name="Atanasova L."/>
            <person name="Chenthamara K."/>
            <person name="Zhang J."/>
            <person name="Grujic M."/>
            <person name="Henrissat B."/>
            <person name="Kuo A."/>
            <person name="Salamov A."/>
            <person name="Lipzen A."/>
            <person name="Labutti K."/>
            <person name="Barry K."/>
            <person name="Miao Y."/>
            <person name="Rahimi M.J."/>
            <person name="Shen Q."/>
            <person name="Grigoriev I.V."/>
            <person name="Kubicek C.P."/>
            <person name="Druzhinina I.S."/>
        </authorList>
    </citation>
    <scope>NUCLEOTIDE SEQUENCE [LARGE SCALE GENOMIC DNA]</scope>
    <source>
        <strain evidence="1 2">ATCC 18648</strain>
    </source>
</reference>
<name>A0A2T4CIN8_TRILO</name>
<evidence type="ECO:0000313" key="2">
    <source>
        <dbReference type="Proteomes" id="UP000240760"/>
    </source>
</evidence>
<protein>
    <submittedName>
        <fullName evidence="1">Uncharacterized protein</fullName>
    </submittedName>
</protein>
<dbReference type="AlphaFoldDB" id="A0A2T4CIN8"/>
<gene>
    <name evidence="1" type="ORF">M440DRAFT_1015038</name>
</gene>
<sequence length="190" mass="20886">MFVTANRPVFHTNPSSPLLPHQPGGAVVALLPIRPFLRIPLASSVLHVKLVFSAPHPSLRSTTPTDSFVHVPGHTSVVRRDVRRRHCPHTLSLSLSNIPFCLPQLLSTSRSHPSIPLSFLSRRTWAKKKSHVNKSPSLKAASRLSQEKTIPVPPPFVLKGGPLSAVEPPAGPRHWPAWRCLSPTRQVQCP</sequence>
<keyword evidence="2" id="KW-1185">Reference proteome</keyword>
<dbReference type="Proteomes" id="UP000240760">
    <property type="component" value="Unassembled WGS sequence"/>
</dbReference>
<proteinExistence type="predicted"/>
<accession>A0A2T4CIN8</accession>
<evidence type="ECO:0000313" key="1">
    <source>
        <dbReference type="EMBL" id="PTB81426.1"/>
    </source>
</evidence>
<dbReference type="EMBL" id="KZ679126">
    <property type="protein sequence ID" value="PTB81426.1"/>
    <property type="molecule type" value="Genomic_DNA"/>
</dbReference>